<feature type="transmembrane region" description="Helical" evidence="12">
    <location>
        <begin position="40"/>
        <end position="58"/>
    </location>
</feature>
<keyword evidence="6 12" id="KW-1133">Transmembrane helix</keyword>
<name>A0A8D5UJR6_9BACL</name>
<dbReference type="EMBL" id="AP024601">
    <property type="protein sequence ID" value="BCU83062.1"/>
    <property type="molecule type" value="Genomic_DNA"/>
</dbReference>
<evidence type="ECO:0000313" key="14">
    <source>
        <dbReference type="Proteomes" id="UP000677436"/>
    </source>
</evidence>
<evidence type="ECO:0000256" key="5">
    <source>
        <dbReference type="ARBA" id="ARBA00022982"/>
    </source>
</evidence>
<dbReference type="KEGG" id="pabs:JIR001_28450"/>
<feature type="transmembrane region" description="Helical" evidence="12">
    <location>
        <begin position="65"/>
        <end position="84"/>
    </location>
</feature>
<evidence type="ECO:0000256" key="4">
    <source>
        <dbReference type="ARBA" id="ARBA00022692"/>
    </source>
</evidence>
<evidence type="ECO:0000256" key="1">
    <source>
        <dbReference type="ARBA" id="ARBA00004141"/>
    </source>
</evidence>
<accession>A0A8D5UJR6</accession>
<dbReference type="Pfam" id="PF02600">
    <property type="entry name" value="DsbB"/>
    <property type="match status" value="1"/>
</dbReference>
<comment type="subcellular location">
    <subcellularLocation>
        <location evidence="1">Membrane</location>
        <topology evidence="1">Multi-pass membrane protein</topology>
    </subcellularLocation>
</comment>
<keyword evidence="10" id="KW-0143">Chaperone</keyword>
<dbReference type="Gene3D" id="1.20.1550.10">
    <property type="entry name" value="DsbB-like"/>
    <property type="match status" value="1"/>
</dbReference>
<dbReference type="GO" id="GO:0006457">
    <property type="term" value="P:protein folding"/>
    <property type="evidence" value="ECO:0007669"/>
    <property type="project" value="InterPro"/>
</dbReference>
<evidence type="ECO:0000256" key="10">
    <source>
        <dbReference type="ARBA" id="ARBA00023186"/>
    </source>
</evidence>
<evidence type="ECO:0000256" key="12">
    <source>
        <dbReference type="SAM" id="Phobius"/>
    </source>
</evidence>
<evidence type="ECO:0000256" key="3">
    <source>
        <dbReference type="ARBA" id="ARBA00022448"/>
    </source>
</evidence>
<keyword evidence="14" id="KW-1185">Reference proteome</keyword>
<dbReference type="InterPro" id="IPR012187">
    <property type="entry name" value="Disulphide_bond_form_BdbC"/>
</dbReference>
<proteinExistence type="inferred from homology"/>
<sequence>MMAWIRQYGLYFAWVVSLVATGGSLYFSEIALFEPCKLCWFQRIFMYPLTVLLGIASYRDDRRIIPYTLPLSVIGGSISLYHYLLQKVPAMKSFTPCTQGVPCTGDYINWFGIVTIPFLALTAFVLITWFLMAARTAESDENETATEQEA</sequence>
<evidence type="ECO:0000256" key="8">
    <source>
        <dbReference type="ARBA" id="ARBA00023136"/>
    </source>
</evidence>
<keyword evidence="5" id="KW-0249">Electron transport</keyword>
<dbReference type="HAMAP" id="MF_00287">
    <property type="entry name" value="BdbC"/>
    <property type="match status" value="1"/>
</dbReference>
<dbReference type="PANTHER" id="PTHR43469:SF1">
    <property type="entry name" value="SPBETA PROPHAGE-DERIVED DISULFIDE BOND FORMATION PROTEIN B"/>
    <property type="match status" value="1"/>
</dbReference>
<dbReference type="AlphaFoldDB" id="A0A8D5UJR6"/>
<dbReference type="GO" id="GO:0016020">
    <property type="term" value="C:membrane"/>
    <property type="evidence" value="ECO:0007669"/>
    <property type="project" value="UniProtKB-SubCell"/>
</dbReference>
<feature type="transmembrane region" description="Helical" evidence="12">
    <location>
        <begin position="110"/>
        <end position="132"/>
    </location>
</feature>
<evidence type="ECO:0000256" key="6">
    <source>
        <dbReference type="ARBA" id="ARBA00022989"/>
    </source>
</evidence>
<dbReference type="PANTHER" id="PTHR43469">
    <property type="entry name" value="DISULFIDE FORMATION PROTEIN-RELATED"/>
    <property type="match status" value="1"/>
</dbReference>
<gene>
    <name evidence="13" type="primary">bdbC</name>
    <name evidence="13" type="ORF">JIR001_28450</name>
</gene>
<dbReference type="NCBIfam" id="NF002849">
    <property type="entry name" value="PRK03113.1"/>
    <property type="match status" value="1"/>
</dbReference>
<evidence type="ECO:0000256" key="9">
    <source>
        <dbReference type="ARBA" id="ARBA00023157"/>
    </source>
</evidence>
<dbReference type="PIRSF" id="PIRSF036659">
    <property type="entry name" value="BdbC"/>
    <property type="match status" value="1"/>
</dbReference>
<comment type="similarity">
    <text evidence="2">Belongs to the DsbB family. BdbC subfamily.</text>
</comment>
<keyword evidence="11" id="KW-0676">Redox-active center</keyword>
<evidence type="ECO:0000256" key="11">
    <source>
        <dbReference type="ARBA" id="ARBA00023284"/>
    </source>
</evidence>
<dbReference type="GO" id="GO:0015035">
    <property type="term" value="F:protein-disulfide reductase activity"/>
    <property type="evidence" value="ECO:0007669"/>
    <property type="project" value="InterPro"/>
</dbReference>
<protein>
    <submittedName>
        <fullName evidence="13">Disulfide bond formation protein C</fullName>
    </submittedName>
</protein>
<reference evidence="13" key="1">
    <citation type="journal article" date="2013" name="Int. J. Syst. Evol. Microbiol.">
        <title>Polycladomyces abyssicola gen. nov., sp. nov., a thermophilic filamentous bacterium isolated from hemipelagic sediment.</title>
        <authorList>
            <person name="Tsubouchi T."/>
            <person name="Shimane Y."/>
            <person name="Mori K."/>
            <person name="Usui K."/>
            <person name="Hiraki T."/>
            <person name="Tame A."/>
            <person name="Uematsu K."/>
            <person name="Maruyama T."/>
            <person name="Hatada Y."/>
        </authorList>
    </citation>
    <scope>NUCLEOTIDE SEQUENCE</scope>
    <source>
        <strain evidence="13">JIR-001</strain>
    </source>
</reference>
<dbReference type="SUPFAM" id="SSF158442">
    <property type="entry name" value="DsbB-like"/>
    <property type="match status" value="1"/>
</dbReference>
<reference evidence="13" key="2">
    <citation type="journal article" date="2021" name="Microbiol. Resour. Announc.">
        <title>Complete Genome Sequence of Polycladomyces abyssicola JIR-001T, Isolated from Hemipelagic Sediment in Deep Seawater.</title>
        <authorList>
            <person name="Tsubouchi T."/>
            <person name="Kaneko Y."/>
        </authorList>
    </citation>
    <scope>NUCLEOTIDE SEQUENCE</scope>
    <source>
        <strain evidence="13">JIR-001</strain>
    </source>
</reference>
<dbReference type="InterPro" id="IPR003752">
    <property type="entry name" value="DiS_bond_form_DsbB/BdbC"/>
</dbReference>
<feature type="transmembrane region" description="Helical" evidence="12">
    <location>
        <begin position="9"/>
        <end position="28"/>
    </location>
</feature>
<keyword evidence="4 12" id="KW-0812">Transmembrane</keyword>
<evidence type="ECO:0000313" key="13">
    <source>
        <dbReference type="EMBL" id="BCU83062.1"/>
    </source>
</evidence>
<evidence type="ECO:0000256" key="2">
    <source>
        <dbReference type="ARBA" id="ARBA00007602"/>
    </source>
</evidence>
<dbReference type="InterPro" id="IPR023380">
    <property type="entry name" value="DsbB-like_sf"/>
</dbReference>
<organism evidence="13 14">
    <name type="scientific">Polycladomyces abyssicola</name>
    <dbReference type="NCBI Taxonomy" id="1125966"/>
    <lineage>
        <taxon>Bacteria</taxon>
        <taxon>Bacillati</taxon>
        <taxon>Bacillota</taxon>
        <taxon>Bacilli</taxon>
        <taxon>Bacillales</taxon>
        <taxon>Thermoactinomycetaceae</taxon>
        <taxon>Polycladomyces</taxon>
    </lineage>
</organism>
<keyword evidence="3" id="KW-0813">Transport</keyword>
<keyword evidence="9" id="KW-1015">Disulfide bond</keyword>
<dbReference type="Proteomes" id="UP000677436">
    <property type="component" value="Chromosome"/>
</dbReference>
<keyword evidence="7" id="KW-0560">Oxidoreductase</keyword>
<evidence type="ECO:0000256" key="7">
    <source>
        <dbReference type="ARBA" id="ARBA00023002"/>
    </source>
</evidence>
<keyword evidence="8 12" id="KW-0472">Membrane</keyword>